<keyword evidence="2" id="KW-1185">Reference proteome</keyword>
<organism evidence="1 2">
    <name type="scientific">Tunturiibacter gelidiferens</name>
    <dbReference type="NCBI Taxonomy" id="3069689"/>
    <lineage>
        <taxon>Bacteria</taxon>
        <taxon>Pseudomonadati</taxon>
        <taxon>Acidobacteriota</taxon>
        <taxon>Terriglobia</taxon>
        <taxon>Terriglobales</taxon>
        <taxon>Acidobacteriaceae</taxon>
        <taxon>Tunturiibacter</taxon>
    </lineage>
</organism>
<comment type="caution">
    <text evidence="1">The sequence shown here is derived from an EMBL/GenBank/DDBJ whole genome shotgun (WGS) entry which is preliminary data.</text>
</comment>
<gene>
    <name evidence="1" type="ORF">HDF14_004805</name>
</gene>
<evidence type="ECO:0000313" key="1">
    <source>
        <dbReference type="EMBL" id="MBB5331167.1"/>
    </source>
</evidence>
<accession>A0A9X0QIL0</accession>
<dbReference type="RefSeq" id="WP_260698506.1">
    <property type="nucleotide sequence ID" value="NZ_JACHEB010000013.1"/>
</dbReference>
<dbReference type="EMBL" id="JACHEB010000013">
    <property type="protein sequence ID" value="MBB5331167.1"/>
    <property type="molecule type" value="Genomic_DNA"/>
</dbReference>
<evidence type="ECO:0000313" key="2">
    <source>
        <dbReference type="Proteomes" id="UP000535182"/>
    </source>
</evidence>
<protein>
    <submittedName>
        <fullName evidence="1">Uncharacterized protein</fullName>
    </submittedName>
</protein>
<sequence length="177" mass="20357">MNRADFSGNVRNYNGEGNWSVEAIQKRYREYCAAFDVQTNRPLAPREASEGDVHWIYPIMDEVILGIEENDVACIALGVDFVEEDTLFPFGATLKSNTARALRRTNLTELQKSRLRERISTMLVSGIIPREMREYAKLLRTVGIAEHWPRLDRDIPRDNPHAMRFYRSLRAAEGLSV</sequence>
<proteinExistence type="predicted"/>
<reference evidence="1 2" key="1">
    <citation type="submission" date="2020-08" db="EMBL/GenBank/DDBJ databases">
        <title>Genomic Encyclopedia of Type Strains, Phase IV (KMG-V): Genome sequencing to study the core and pangenomes of soil and plant-associated prokaryotes.</title>
        <authorList>
            <person name="Whitman W."/>
        </authorList>
    </citation>
    <scope>NUCLEOTIDE SEQUENCE [LARGE SCALE GENOMIC DNA]</scope>
    <source>
        <strain evidence="1 2">X5P2</strain>
    </source>
</reference>
<dbReference type="Proteomes" id="UP000535182">
    <property type="component" value="Unassembled WGS sequence"/>
</dbReference>
<dbReference type="AlphaFoldDB" id="A0A9X0QIL0"/>
<name>A0A9X0QIL0_9BACT</name>